<organism evidence="1 2">
    <name type="scientific">Trichinella pseudospiralis</name>
    <name type="common">Parasitic roundworm</name>
    <dbReference type="NCBI Taxonomy" id="6337"/>
    <lineage>
        <taxon>Eukaryota</taxon>
        <taxon>Metazoa</taxon>
        <taxon>Ecdysozoa</taxon>
        <taxon>Nematoda</taxon>
        <taxon>Enoplea</taxon>
        <taxon>Dorylaimia</taxon>
        <taxon>Trichinellida</taxon>
        <taxon>Trichinellidae</taxon>
        <taxon>Trichinella</taxon>
    </lineage>
</organism>
<dbReference type="Proteomes" id="UP000054632">
    <property type="component" value="Unassembled WGS sequence"/>
</dbReference>
<proteinExistence type="predicted"/>
<evidence type="ECO:0000313" key="2">
    <source>
        <dbReference type="Proteomes" id="UP000054632"/>
    </source>
</evidence>
<dbReference type="EMBL" id="JYDR01000036">
    <property type="protein sequence ID" value="KRY73301.1"/>
    <property type="molecule type" value="Genomic_DNA"/>
</dbReference>
<comment type="caution">
    <text evidence="1">The sequence shown here is derived from an EMBL/GenBank/DDBJ whole genome shotgun (WGS) entry which is preliminary data.</text>
</comment>
<evidence type="ECO:0000313" key="1">
    <source>
        <dbReference type="EMBL" id="KRY73301.1"/>
    </source>
</evidence>
<reference evidence="1 2" key="1">
    <citation type="submission" date="2015-01" db="EMBL/GenBank/DDBJ databases">
        <title>Evolution of Trichinella species and genotypes.</title>
        <authorList>
            <person name="Korhonen P.K."/>
            <person name="Edoardo P."/>
            <person name="Giuseppe L.R."/>
            <person name="Gasser R.B."/>
        </authorList>
    </citation>
    <scope>NUCLEOTIDE SEQUENCE [LARGE SCALE GENOMIC DNA]</scope>
    <source>
        <strain evidence="1">ISS13</strain>
    </source>
</reference>
<dbReference type="AlphaFoldDB" id="A0A0V1EHK7"/>
<accession>A0A0V1EHK7</accession>
<gene>
    <name evidence="1" type="ORF">T4A_2551</name>
</gene>
<sequence>MKFEIVKENLKPMINYRSLFAVRQLCYLFSPIADNIFQFSYYIRSFLGDSYKLVTCHCTVDIVHHIYAAFPKNESAWILRTILSYLLSFVIGKFHQCRVCTRIRVDLVD</sequence>
<protein>
    <submittedName>
        <fullName evidence="1">Uncharacterized protein</fullName>
    </submittedName>
</protein>
<name>A0A0V1EHK7_TRIPS</name>